<evidence type="ECO:0000256" key="1">
    <source>
        <dbReference type="ARBA" id="ARBA00004442"/>
    </source>
</evidence>
<feature type="domain" description="NolW-like" evidence="13">
    <location>
        <begin position="266"/>
        <end position="359"/>
    </location>
</feature>
<dbReference type="EMBL" id="JACYTO010000001">
    <property type="protein sequence ID" value="MBD8501306.1"/>
    <property type="molecule type" value="Genomic_DNA"/>
</dbReference>
<keyword evidence="3 9" id="KW-0813">Transport</keyword>
<comment type="caution">
    <text evidence="14">The sequence shown here is derived from an EMBL/GenBank/DDBJ whole genome shotgun (WGS) entry which is preliminary data.</text>
</comment>
<accession>A0ABR9B813</accession>
<evidence type="ECO:0000313" key="15">
    <source>
        <dbReference type="Proteomes" id="UP000603602"/>
    </source>
</evidence>
<feature type="domain" description="Type II/III secretion system secretin-like" evidence="12">
    <location>
        <begin position="551"/>
        <end position="713"/>
    </location>
</feature>
<name>A0ABR9B813_9RHOO</name>
<evidence type="ECO:0000256" key="4">
    <source>
        <dbReference type="ARBA" id="ARBA00022452"/>
    </source>
</evidence>
<dbReference type="InterPro" id="IPR013356">
    <property type="entry name" value="T2SS_GspD"/>
</dbReference>
<evidence type="ECO:0000256" key="6">
    <source>
        <dbReference type="ARBA" id="ARBA00022927"/>
    </source>
</evidence>
<dbReference type="Gene3D" id="3.55.50.30">
    <property type="match status" value="1"/>
</dbReference>
<dbReference type="PRINTS" id="PR00811">
    <property type="entry name" value="BCTERIALGSPD"/>
</dbReference>
<organism evidence="14 15">
    <name type="scientific">Thauera sedimentorum</name>
    <dbReference type="NCBI Taxonomy" id="2767595"/>
    <lineage>
        <taxon>Bacteria</taxon>
        <taxon>Pseudomonadati</taxon>
        <taxon>Pseudomonadota</taxon>
        <taxon>Betaproteobacteria</taxon>
        <taxon>Rhodocyclales</taxon>
        <taxon>Zoogloeaceae</taxon>
        <taxon>Thauera</taxon>
    </lineage>
</organism>
<evidence type="ECO:0000256" key="5">
    <source>
        <dbReference type="ARBA" id="ARBA00022729"/>
    </source>
</evidence>
<feature type="signal peptide" evidence="11">
    <location>
        <begin position="1"/>
        <end position="22"/>
    </location>
</feature>
<keyword evidence="4" id="KW-0812">Transmembrane</keyword>
<dbReference type="PROSITE" id="PS51257">
    <property type="entry name" value="PROKAR_LIPOPROTEIN"/>
    <property type="match status" value="1"/>
</dbReference>
<dbReference type="Pfam" id="PF00263">
    <property type="entry name" value="Secretin"/>
    <property type="match status" value="1"/>
</dbReference>
<gene>
    <name evidence="14" type="primary">gspD</name>
    <name evidence="14" type="ORF">IFO67_00215</name>
</gene>
<feature type="chain" id="PRO_5045086324" evidence="11">
    <location>
        <begin position="23"/>
        <end position="749"/>
    </location>
</feature>
<sequence length="749" mass="78527">MNVRLRASLSVFMIAIMLGGCAATPERAASTSPEPAQERYSGEPGADQTERDALHDDAEDSADASGGPDESGRAPVLVRGTDRMFATPRPTPSVRLSGGKVSLRFEQVPVTDFVHAVLGDILKVPYSINQPLGGSITLHTLKDLPRDQVFSVFESALQANGLLVARDAAGVYHVGRPETLRGVAPAFSSTSSLPAGHSMVIVPLQYVGAVEMADILKPVVTPEALVRVDSFRNLLVLAGTRTQLDGWLEIVTTFDIDILKGMSLGLFPLQYTSVAEVEAGLRAVLAGTGATSSAAAGGGQRAQAEAQAGAKAGALQLPPPIAGVIRVVAIERLNALLVVTPRAHYLDIAREWIAKLDTPHSGGSDPQLYVYPVQNGTAKHLASLLAAVLGGESQSSSAAPQRAQRAIAPALGVQGFGNQMAAGASAGSAAGAEGGFTQATLDEGGVRVVADERNNALLLYAPPSEYRKIEAALKRLDIAPTQVLIEASIVEVTLTDDLRYGLQWYFNDSHGSWSGTGQLTSGSSSAIGPINPGFSYSVVNSAGQVRAVLTALAEKSLINVISSPSVLVQDNHTATIQVGDQQPIRSATSVTDGGVTTSSIQYKDTGVALAVTPSVNAGGMVSMDVQQAVTDVGQIDTATGQRSFLQREFSSRVAVRSGETVVMGGLIRDNSTRGKQGVPLLQDIPVVGSLFSTTTNRGNRTELLVMITPRVVRNESDLRAVTDEMRNRVSESLRKLGGWQPDDPAPDAR</sequence>
<keyword evidence="7" id="KW-0472">Membrane</keyword>
<dbReference type="PANTHER" id="PTHR30332">
    <property type="entry name" value="PROBABLE GENERAL SECRETION PATHWAY PROTEIN D"/>
    <property type="match status" value="1"/>
</dbReference>
<dbReference type="InterPro" id="IPR004846">
    <property type="entry name" value="T2SS/T3SS_dom"/>
</dbReference>
<evidence type="ECO:0000256" key="9">
    <source>
        <dbReference type="RuleBase" id="RU004004"/>
    </source>
</evidence>
<dbReference type="InterPro" id="IPR005644">
    <property type="entry name" value="NolW-like"/>
</dbReference>
<dbReference type="Gene3D" id="3.30.1370.120">
    <property type="match status" value="3"/>
</dbReference>
<keyword evidence="15" id="KW-1185">Reference proteome</keyword>
<evidence type="ECO:0000259" key="13">
    <source>
        <dbReference type="Pfam" id="PF03958"/>
    </source>
</evidence>
<evidence type="ECO:0000256" key="7">
    <source>
        <dbReference type="ARBA" id="ARBA00023136"/>
    </source>
</evidence>
<evidence type="ECO:0000259" key="12">
    <source>
        <dbReference type="Pfam" id="PF00263"/>
    </source>
</evidence>
<protein>
    <submittedName>
        <fullName evidence="14">Type II secretion system secretin GspD</fullName>
    </submittedName>
</protein>
<evidence type="ECO:0000313" key="14">
    <source>
        <dbReference type="EMBL" id="MBD8501306.1"/>
    </source>
</evidence>
<keyword evidence="4" id="KW-1134">Transmembrane beta strand</keyword>
<dbReference type="InterPro" id="IPR001775">
    <property type="entry name" value="GspD/PilQ"/>
</dbReference>
<comment type="subcellular location">
    <subcellularLocation>
        <location evidence="1 9">Cell outer membrane</location>
    </subcellularLocation>
</comment>
<dbReference type="InterPro" id="IPR038591">
    <property type="entry name" value="NolW-like_sf"/>
</dbReference>
<feature type="region of interest" description="Disordered" evidence="10">
    <location>
        <begin position="25"/>
        <end position="93"/>
    </location>
</feature>
<dbReference type="Pfam" id="PF03958">
    <property type="entry name" value="Secretin_N"/>
    <property type="match status" value="2"/>
</dbReference>
<dbReference type="Proteomes" id="UP000603602">
    <property type="component" value="Unassembled WGS sequence"/>
</dbReference>
<dbReference type="PANTHER" id="PTHR30332:SF25">
    <property type="entry name" value="SECRETIN XPSD"/>
    <property type="match status" value="1"/>
</dbReference>
<keyword evidence="5 11" id="KW-0732">Signal</keyword>
<evidence type="ECO:0000256" key="8">
    <source>
        <dbReference type="ARBA" id="ARBA00023237"/>
    </source>
</evidence>
<evidence type="ECO:0000256" key="11">
    <source>
        <dbReference type="SAM" id="SignalP"/>
    </source>
</evidence>
<reference evidence="15" key="1">
    <citation type="submission" date="2023-07" db="EMBL/GenBank/DDBJ databases">
        <title>Thauera sp. CAU 1555 isolated from sand of Yaerae Beach.</title>
        <authorList>
            <person name="Kim W."/>
        </authorList>
    </citation>
    <scope>NUCLEOTIDE SEQUENCE [LARGE SCALE GENOMIC DNA]</scope>
    <source>
        <strain evidence="15">CAU 1555</strain>
    </source>
</reference>
<evidence type="ECO:0000256" key="3">
    <source>
        <dbReference type="ARBA" id="ARBA00022448"/>
    </source>
</evidence>
<evidence type="ECO:0000256" key="10">
    <source>
        <dbReference type="SAM" id="MobiDB-lite"/>
    </source>
</evidence>
<dbReference type="InterPro" id="IPR050810">
    <property type="entry name" value="Bact_Secretion_Sys_Channel"/>
</dbReference>
<feature type="domain" description="NolW-like" evidence="13">
    <location>
        <begin position="370"/>
        <end position="482"/>
    </location>
</feature>
<comment type="similarity">
    <text evidence="2">Belongs to the bacterial secretin family. GSP D subfamily.</text>
</comment>
<keyword evidence="8" id="KW-0998">Cell outer membrane</keyword>
<proteinExistence type="inferred from homology"/>
<keyword evidence="6" id="KW-0653">Protein transport</keyword>
<dbReference type="NCBIfam" id="TIGR02517">
    <property type="entry name" value="type_II_gspD"/>
    <property type="match status" value="1"/>
</dbReference>
<evidence type="ECO:0000256" key="2">
    <source>
        <dbReference type="ARBA" id="ARBA00006980"/>
    </source>
</evidence>